<dbReference type="EMBL" id="QICB01000002">
    <property type="protein sequence ID" value="RNL20913.1"/>
    <property type="molecule type" value="Genomic_DNA"/>
</dbReference>
<dbReference type="InterPro" id="IPR051815">
    <property type="entry name" value="Molybdate_resp_trans_reg"/>
</dbReference>
<dbReference type="InterPro" id="IPR036388">
    <property type="entry name" value="WH-like_DNA-bd_sf"/>
</dbReference>
<dbReference type="GO" id="GO:0003700">
    <property type="term" value="F:DNA-binding transcription factor activity"/>
    <property type="evidence" value="ECO:0007669"/>
    <property type="project" value="InterPro"/>
</dbReference>
<dbReference type="PANTHER" id="PTHR30432">
    <property type="entry name" value="TRANSCRIPTIONAL REGULATOR MODE"/>
    <property type="match status" value="1"/>
</dbReference>
<protein>
    <submittedName>
        <fullName evidence="3">ModE family transcriptional regulator</fullName>
    </submittedName>
</protein>
<evidence type="ECO:0000259" key="2">
    <source>
        <dbReference type="Pfam" id="PF00126"/>
    </source>
</evidence>
<dbReference type="Pfam" id="PF00126">
    <property type="entry name" value="HTH_1"/>
    <property type="match status" value="1"/>
</dbReference>
<feature type="coiled-coil region" evidence="1">
    <location>
        <begin position="86"/>
        <end position="113"/>
    </location>
</feature>
<keyword evidence="1" id="KW-0175">Coiled coil</keyword>
<gene>
    <name evidence="3" type="ORF">DMP07_04900</name>
</gene>
<dbReference type="Proteomes" id="UP000267368">
    <property type="component" value="Unassembled WGS sequence"/>
</dbReference>
<organism evidence="3 4">
    <name type="scientific">Slackia faecicanis</name>
    <dbReference type="NCBI Taxonomy" id="255723"/>
    <lineage>
        <taxon>Bacteria</taxon>
        <taxon>Bacillati</taxon>
        <taxon>Actinomycetota</taxon>
        <taxon>Coriobacteriia</taxon>
        <taxon>Eggerthellales</taxon>
        <taxon>Eggerthellaceae</taxon>
        <taxon>Slackia</taxon>
    </lineage>
</organism>
<dbReference type="AlphaFoldDB" id="A0A3N0AGK0"/>
<name>A0A3N0AGK0_9ACTN</name>
<sequence length="117" mass="13015">MHFADISPRIKLSLEKPSEQPDAIFGRGVAQLCRGVDRTGSLNKAAKEIGMAYSKAWRIVKHTEEAFAVQLLERNGAHGSTLTADGKALLETYEQLERDVERFAQERLAAIAAEFDR</sequence>
<comment type="caution">
    <text evidence="3">The sequence shown here is derived from an EMBL/GenBank/DDBJ whole genome shotgun (WGS) entry which is preliminary data.</text>
</comment>
<accession>A0A3N0AGK0</accession>
<evidence type="ECO:0000313" key="4">
    <source>
        <dbReference type="Proteomes" id="UP000267368"/>
    </source>
</evidence>
<keyword evidence="4" id="KW-1185">Reference proteome</keyword>
<evidence type="ECO:0000256" key="1">
    <source>
        <dbReference type="SAM" id="Coils"/>
    </source>
</evidence>
<dbReference type="RefSeq" id="WP_123198012.1">
    <property type="nucleotide sequence ID" value="NZ_QICB01000002.1"/>
</dbReference>
<feature type="domain" description="HTH lysR-type" evidence="2">
    <location>
        <begin position="36"/>
        <end position="87"/>
    </location>
</feature>
<dbReference type="Gene3D" id="1.10.10.10">
    <property type="entry name" value="Winged helix-like DNA-binding domain superfamily/Winged helix DNA-binding domain"/>
    <property type="match status" value="1"/>
</dbReference>
<reference evidence="4" key="1">
    <citation type="submission" date="2018-05" db="EMBL/GenBank/DDBJ databases">
        <title>Genome Sequencing of selected type strains of the family Eggerthellaceae.</title>
        <authorList>
            <person name="Danylec N."/>
            <person name="Stoll D.A."/>
            <person name="Doetsch A."/>
            <person name="Huch M."/>
        </authorList>
    </citation>
    <scope>NUCLEOTIDE SEQUENCE [LARGE SCALE GENOMIC DNA]</scope>
    <source>
        <strain evidence="4">DSM 17537</strain>
    </source>
</reference>
<dbReference type="InterPro" id="IPR000847">
    <property type="entry name" value="LysR_HTH_N"/>
</dbReference>
<evidence type="ECO:0000313" key="3">
    <source>
        <dbReference type="EMBL" id="RNL20913.1"/>
    </source>
</evidence>
<dbReference type="PANTHER" id="PTHR30432:SF1">
    <property type="entry name" value="DNA-BINDING TRANSCRIPTIONAL DUAL REGULATOR MODE"/>
    <property type="match status" value="1"/>
</dbReference>
<dbReference type="InterPro" id="IPR036390">
    <property type="entry name" value="WH_DNA-bd_sf"/>
</dbReference>
<proteinExistence type="predicted"/>
<dbReference type="OrthoDB" id="9800709at2"/>
<dbReference type="SUPFAM" id="SSF46785">
    <property type="entry name" value="Winged helix' DNA-binding domain"/>
    <property type="match status" value="1"/>
</dbReference>